<accession>A0A168M207</accession>
<dbReference type="InterPro" id="IPR002772">
    <property type="entry name" value="Glyco_hydro_3_C"/>
</dbReference>
<dbReference type="RefSeq" id="WP_068529941.1">
    <property type="nucleotide sequence ID" value="NZ_LVJH01000007.1"/>
</dbReference>
<dbReference type="Gene3D" id="3.20.20.300">
    <property type="entry name" value="Glycoside hydrolase, family 3, N-terminal domain"/>
    <property type="match status" value="1"/>
</dbReference>
<evidence type="ECO:0000313" key="6">
    <source>
        <dbReference type="EMBL" id="OAB44124.1"/>
    </source>
</evidence>
<dbReference type="PANTHER" id="PTHR30480">
    <property type="entry name" value="BETA-HEXOSAMINIDASE-RELATED"/>
    <property type="match status" value="1"/>
</dbReference>
<dbReference type="OrthoDB" id="9805821at2"/>
<reference evidence="6 7" key="1">
    <citation type="submission" date="2016-03" db="EMBL/GenBank/DDBJ databases">
        <title>Draft genome sequence of Paenibacillus glacialis DSM 22343.</title>
        <authorList>
            <person name="Shin S.-K."/>
            <person name="Yi H."/>
        </authorList>
    </citation>
    <scope>NUCLEOTIDE SEQUENCE [LARGE SCALE GENOMIC DNA]</scope>
    <source>
        <strain evidence="6 7">DSM 22343</strain>
    </source>
</reference>
<dbReference type="InterPro" id="IPR036962">
    <property type="entry name" value="Glyco_hydro_3_N_sf"/>
</dbReference>
<dbReference type="InterPro" id="IPR050226">
    <property type="entry name" value="NagZ_Beta-hexosaminidase"/>
</dbReference>
<feature type="domain" description="Glycoside hydrolase family 3 C-terminal" evidence="5">
    <location>
        <begin position="362"/>
        <end position="523"/>
    </location>
</feature>
<name>A0A168M207_9BACL</name>
<dbReference type="Pfam" id="PF01915">
    <property type="entry name" value="Glyco_hydro_3_C"/>
    <property type="match status" value="1"/>
</dbReference>
<organism evidence="6 7">
    <name type="scientific">Paenibacillus glacialis</name>
    <dbReference type="NCBI Taxonomy" id="494026"/>
    <lineage>
        <taxon>Bacteria</taxon>
        <taxon>Bacillati</taxon>
        <taxon>Bacillota</taxon>
        <taxon>Bacilli</taxon>
        <taxon>Bacillales</taxon>
        <taxon>Paenibacillaceae</taxon>
        <taxon>Paenibacillus</taxon>
    </lineage>
</organism>
<dbReference type="InterPro" id="IPR001764">
    <property type="entry name" value="Glyco_hydro_3_N"/>
</dbReference>
<keyword evidence="3" id="KW-0326">Glycosidase</keyword>
<dbReference type="InterPro" id="IPR036881">
    <property type="entry name" value="Glyco_hydro_3_C_sf"/>
</dbReference>
<evidence type="ECO:0000259" key="4">
    <source>
        <dbReference type="Pfam" id="PF00933"/>
    </source>
</evidence>
<feature type="domain" description="Glycoside hydrolase family 3 N-terminal" evidence="4">
    <location>
        <begin position="8"/>
        <end position="332"/>
    </location>
</feature>
<gene>
    <name evidence="6" type="ORF">PGLA_05495</name>
</gene>
<keyword evidence="2 6" id="KW-0378">Hydrolase</keyword>
<evidence type="ECO:0000259" key="5">
    <source>
        <dbReference type="Pfam" id="PF01915"/>
    </source>
</evidence>
<dbReference type="SUPFAM" id="SSF51445">
    <property type="entry name" value="(Trans)glycosidases"/>
    <property type="match status" value="1"/>
</dbReference>
<evidence type="ECO:0000256" key="3">
    <source>
        <dbReference type="ARBA" id="ARBA00023295"/>
    </source>
</evidence>
<evidence type="ECO:0000313" key="7">
    <source>
        <dbReference type="Proteomes" id="UP000076967"/>
    </source>
</evidence>
<dbReference type="GO" id="GO:0004553">
    <property type="term" value="F:hydrolase activity, hydrolyzing O-glycosyl compounds"/>
    <property type="evidence" value="ECO:0007669"/>
    <property type="project" value="InterPro"/>
</dbReference>
<protein>
    <submittedName>
        <fullName evidence="6">Glycoside hydrolase</fullName>
    </submittedName>
</protein>
<dbReference type="Pfam" id="PF00933">
    <property type="entry name" value="Glyco_hydro_3"/>
    <property type="match status" value="1"/>
</dbReference>
<keyword evidence="7" id="KW-1185">Reference proteome</keyword>
<dbReference type="GO" id="GO:0005975">
    <property type="term" value="P:carbohydrate metabolic process"/>
    <property type="evidence" value="ECO:0007669"/>
    <property type="project" value="InterPro"/>
</dbReference>
<dbReference type="Gene3D" id="3.40.50.1700">
    <property type="entry name" value="Glycoside hydrolase family 3 C-terminal domain"/>
    <property type="match status" value="1"/>
</dbReference>
<comment type="similarity">
    <text evidence="1">Belongs to the glycosyl hydrolase 3 family.</text>
</comment>
<evidence type="ECO:0000256" key="2">
    <source>
        <dbReference type="ARBA" id="ARBA00022801"/>
    </source>
</evidence>
<dbReference type="GO" id="GO:0009254">
    <property type="term" value="P:peptidoglycan turnover"/>
    <property type="evidence" value="ECO:0007669"/>
    <property type="project" value="TreeGrafter"/>
</dbReference>
<evidence type="ECO:0000256" key="1">
    <source>
        <dbReference type="ARBA" id="ARBA00005336"/>
    </source>
</evidence>
<dbReference type="AlphaFoldDB" id="A0A168M207"/>
<proteinExistence type="inferred from homology"/>
<dbReference type="SUPFAM" id="SSF52279">
    <property type="entry name" value="Beta-D-glucan exohydrolase, C-terminal domain"/>
    <property type="match status" value="1"/>
</dbReference>
<sequence length="533" mass="58055">MDILKMSLEQKIGQMFMCGFATKELNDHAQTLITDYHVGGIIYFRRNINDVKQVADLSIALQEIAANEGLPPLWISTDQEGGMVARIDVDGIDLIPGNMALGAADNTEYTYKAAQLNASQLLSLGINMNLAPSLDVNNNAKNPIIGVRSFGEIAEKVSEHGVAVVNAYQDLGLSAVGKHFPGHGDTDVDSHHGLAVVAHDITRLKEVELQPFVKAIDSGIDAIMTAHVIFSAIEPNDIPATLSSAVLNDLLRVEMGFQGIIMTDCLEMHAISRNIGIAEGAVQAVLAGADCILVSHRLNCQIEAIEAVKEAVASGRISESIIDDSVRRILEVKHRRAQQLGVISNEDEKTKSLLSEIACNSITLVKDEGQLPLKSDESLLVIWPEVSLENQMDERWNRLLTLGTALQGHVSELKELRICSEPSEAEIEDVVSTAKGYTQIVMATYTAGGVLPIGQSVIVNRLLEQEHSRFIVTATRNPYDINEIENVPAYLCCYDNTSTMIESLASVLMGLQEPEGRLPVTINDLYTVGWKKV</sequence>
<dbReference type="STRING" id="494026.PGLA_05495"/>
<dbReference type="PANTHER" id="PTHR30480:SF16">
    <property type="entry name" value="GLYCOSIDE HYDROLASE FAMILY 3 DOMAIN PROTEIN"/>
    <property type="match status" value="1"/>
</dbReference>
<dbReference type="InterPro" id="IPR017853">
    <property type="entry name" value="GH"/>
</dbReference>
<comment type="caution">
    <text evidence="6">The sequence shown here is derived from an EMBL/GenBank/DDBJ whole genome shotgun (WGS) entry which is preliminary data.</text>
</comment>
<dbReference type="EMBL" id="LVJH01000007">
    <property type="protein sequence ID" value="OAB44124.1"/>
    <property type="molecule type" value="Genomic_DNA"/>
</dbReference>
<dbReference type="Proteomes" id="UP000076967">
    <property type="component" value="Unassembled WGS sequence"/>
</dbReference>